<evidence type="ECO:0000256" key="1">
    <source>
        <dbReference type="ARBA" id="ARBA00010641"/>
    </source>
</evidence>
<proteinExistence type="inferred from homology"/>
<evidence type="ECO:0000313" key="9">
    <source>
        <dbReference type="Proteomes" id="UP000029482"/>
    </source>
</evidence>
<dbReference type="GO" id="GO:0016987">
    <property type="term" value="F:sigma factor activity"/>
    <property type="evidence" value="ECO:0007669"/>
    <property type="project" value="UniProtKB-KW"/>
</dbReference>
<dbReference type="Pfam" id="PF08281">
    <property type="entry name" value="Sigma70_r4_2"/>
    <property type="match status" value="1"/>
</dbReference>
<dbReference type="KEGG" id="sgu:SGLAU_00510"/>
<feature type="domain" description="RNA polymerase sigma factor 70 region 4 type 2" evidence="7">
    <location>
        <begin position="127"/>
        <end position="179"/>
    </location>
</feature>
<dbReference type="InterPro" id="IPR036388">
    <property type="entry name" value="WH-like_DNA-bd_sf"/>
</dbReference>
<dbReference type="NCBIfam" id="TIGR02937">
    <property type="entry name" value="sigma70-ECF"/>
    <property type="match status" value="1"/>
</dbReference>
<evidence type="ECO:0000313" key="8">
    <source>
        <dbReference type="EMBL" id="AIR96130.1"/>
    </source>
</evidence>
<evidence type="ECO:0000256" key="3">
    <source>
        <dbReference type="ARBA" id="ARBA00023082"/>
    </source>
</evidence>
<dbReference type="InterPro" id="IPR013325">
    <property type="entry name" value="RNA_pol_sigma_r2"/>
</dbReference>
<keyword evidence="2" id="KW-0805">Transcription regulation</keyword>
<evidence type="ECO:0000256" key="5">
    <source>
        <dbReference type="ARBA" id="ARBA00023163"/>
    </source>
</evidence>
<dbReference type="SUPFAM" id="SSF88659">
    <property type="entry name" value="Sigma3 and sigma4 domains of RNA polymerase sigma factors"/>
    <property type="match status" value="1"/>
</dbReference>
<keyword evidence="3" id="KW-0731">Sigma factor</keyword>
<dbReference type="Proteomes" id="UP000029482">
    <property type="component" value="Chromosome"/>
</dbReference>
<dbReference type="Gene3D" id="1.10.10.10">
    <property type="entry name" value="Winged helix-like DNA-binding domain superfamily/Winged helix DNA-binding domain"/>
    <property type="match status" value="1"/>
</dbReference>
<sequence length="335" mass="36297">MDTVRGSGVGVAEYEDREPGHAEALGALVVERYAQMVGYARKRLRLCGVPLSSADPEDLVQNVLMSVLAHTAPIENLRPYVFTAIRNEVRRAALRCHGGQAYASLDADIRLETAGTVDPCDMADLRLEVKSALSSLPPKQRESVWCNKGLGLTQAETAEVMGAAPGTVATHVSRAVVALRGTLGAVLAVVLSLFAAAWVRTGTFPVLPAAGGDLTERLEDWVALWGWPGLVVAAMTGAFVAFIVSRAMYTRYLGVRARLRSRRAGESHDEEWIVRPVAGTTAENKAYRCPGCDHVITSGTPHVVAWPASSGADHRRHWHRSCWNARKRRTARLTA</sequence>
<evidence type="ECO:0000256" key="6">
    <source>
        <dbReference type="SAM" id="Phobius"/>
    </source>
</evidence>
<dbReference type="GO" id="GO:0006352">
    <property type="term" value="P:DNA-templated transcription initiation"/>
    <property type="evidence" value="ECO:0007669"/>
    <property type="project" value="InterPro"/>
</dbReference>
<keyword evidence="4" id="KW-0238">DNA-binding</keyword>
<dbReference type="EMBL" id="CP009438">
    <property type="protein sequence ID" value="AIR96130.1"/>
    <property type="molecule type" value="Genomic_DNA"/>
</dbReference>
<gene>
    <name evidence="8" type="ORF">SGLAU_00510</name>
</gene>
<accession>A0A089YR38</accession>
<comment type="similarity">
    <text evidence="1">Belongs to the sigma-70 factor family. ECF subfamily.</text>
</comment>
<reference evidence="9" key="1">
    <citation type="journal article" date="2015" name="J. Biotechnol.">
        <title>Complete genome sequence of the actinobacterium Streptomyces glaucescens GLA.O (DSM 40922) consisting of a linear chromosome and one linear plasmid.</title>
        <authorList>
            <person name="Ortseifen V."/>
            <person name="Winkler A."/>
            <person name="Albersmeier A."/>
            <person name="Wendler S."/>
            <person name="Puhler A."/>
            <person name="Kalinowski J."/>
            <person name="Ruckert C."/>
        </authorList>
    </citation>
    <scope>NUCLEOTIDE SEQUENCE [LARGE SCALE GENOMIC DNA]</scope>
    <source>
        <strain evidence="9">DSM 40922 / GLA O</strain>
    </source>
</reference>
<keyword evidence="6" id="KW-0472">Membrane</keyword>
<dbReference type="HOGENOM" id="CLU_828791_0_0_11"/>
<protein>
    <recommendedName>
        <fullName evidence="7">RNA polymerase sigma factor 70 region 4 type 2 domain-containing protein</fullName>
    </recommendedName>
</protein>
<keyword evidence="9" id="KW-1185">Reference proteome</keyword>
<dbReference type="PANTHER" id="PTHR43133:SF8">
    <property type="entry name" value="RNA POLYMERASE SIGMA FACTOR HI_1459-RELATED"/>
    <property type="match status" value="1"/>
</dbReference>
<dbReference type="PANTHER" id="PTHR43133">
    <property type="entry name" value="RNA POLYMERASE ECF-TYPE SIGMA FACTO"/>
    <property type="match status" value="1"/>
</dbReference>
<dbReference type="CDD" id="cd06171">
    <property type="entry name" value="Sigma70_r4"/>
    <property type="match status" value="1"/>
</dbReference>
<evidence type="ECO:0000259" key="7">
    <source>
        <dbReference type="Pfam" id="PF08281"/>
    </source>
</evidence>
<dbReference type="InterPro" id="IPR014284">
    <property type="entry name" value="RNA_pol_sigma-70_dom"/>
</dbReference>
<feature type="transmembrane region" description="Helical" evidence="6">
    <location>
        <begin position="183"/>
        <end position="201"/>
    </location>
</feature>
<dbReference type="GO" id="GO:0003677">
    <property type="term" value="F:DNA binding"/>
    <property type="evidence" value="ECO:0007669"/>
    <property type="project" value="UniProtKB-KW"/>
</dbReference>
<dbReference type="InterPro" id="IPR013249">
    <property type="entry name" value="RNA_pol_sigma70_r4_t2"/>
</dbReference>
<evidence type="ECO:0000256" key="2">
    <source>
        <dbReference type="ARBA" id="ARBA00023015"/>
    </source>
</evidence>
<name>A0A089YR38_STRGA</name>
<dbReference type="Gene3D" id="1.10.1740.10">
    <property type="match status" value="1"/>
</dbReference>
<dbReference type="AlphaFoldDB" id="A0A089YR38"/>
<dbReference type="eggNOG" id="COG1595">
    <property type="taxonomic scope" value="Bacteria"/>
</dbReference>
<feature type="transmembrane region" description="Helical" evidence="6">
    <location>
        <begin position="221"/>
        <end position="244"/>
    </location>
</feature>
<dbReference type="InterPro" id="IPR039425">
    <property type="entry name" value="RNA_pol_sigma-70-like"/>
</dbReference>
<keyword evidence="5" id="KW-0804">Transcription</keyword>
<dbReference type="STRING" id="1907.SGLAU_00510"/>
<organism evidence="8 9">
    <name type="scientific">Streptomyces glaucescens</name>
    <dbReference type="NCBI Taxonomy" id="1907"/>
    <lineage>
        <taxon>Bacteria</taxon>
        <taxon>Bacillati</taxon>
        <taxon>Actinomycetota</taxon>
        <taxon>Actinomycetes</taxon>
        <taxon>Kitasatosporales</taxon>
        <taxon>Streptomycetaceae</taxon>
        <taxon>Streptomyces</taxon>
    </lineage>
</organism>
<dbReference type="InterPro" id="IPR013324">
    <property type="entry name" value="RNA_pol_sigma_r3/r4-like"/>
</dbReference>
<evidence type="ECO:0000256" key="4">
    <source>
        <dbReference type="ARBA" id="ARBA00023125"/>
    </source>
</evidence>
<dbReference type="SUPFAM" id="SSF88946">
    <property type="entry name" value="Sigma2 domain of RNA polymerase sigma factors"/>
    <property type="match status" value="1"/>
</dbReference>
<keyword evidence="6" id="KW-1133">Transmembrane helix</keyword>
<keyword evidence="6" id="KW-0812">Transmembrane</keyword>